<name>A0A9D2SWX8_9FIRM</name>
<dbReference type="EMBL" id="DWWK01000098">
    <property type="protein sequence ID" value="HJC38773.1"/>
    <property type="molecule type" value="Genomic_DNA"/>
</dbReference>
<gene>
    <name evidence="1" type="ORF">H9757_06895</name>
</gene>
<evidence type="ECO:0000313" key="2">
    <source>
        <dbReference type="Proteomes" id="UP000823894"/>
    </source>
</evidence>
<dbReference type="GO" id="GO:0006352">
    <property type="term" value="P:DNA-templated transcription initiation"/>
    <property type="evidence" value="ECO:0007669"/>
    <property type="project" value="InterPro"/>
</dbReference>
<comment type="caution">
    <text evidence="1">The sequence shown here is derived from an EMBL/GenBank/DDBJ whole genome shotgun (WGS) entry which is preliminary data.</text>
</comment>
<reference evidence="1" key="1">
    <citation type="journal article" date="2021" name="PeerJ">
        <title>Extensive microbial diversity within the chicken gut microbiome revealed by metagenomics and culture.</title>
        <authorList>
            <person name="Gilroy R."/>
            <person name="Ravi A."/>
            <person name="Getino M."/>
            <person name="Pursley I."/>
            <person name="Horton D.L."/>
            <person name="Alikhan N.F."/>
            <person name="Baker D."/>
            <person name="Gharbi K."/>
            <person name="Hall N."/>
            <person name="Watson M."/>
            <person name="Adriaenssens E.M."/>
            <person name="Foster-Nyarko E."/>
            <person name="Jarju S."/>
            <person name="Secka A."/>
            <person name="Antonio M."/>
            <person name="Oren A."/>
            <person name="Chaudhuri R.R."/>
            <person name="La Ragione R."/>
            <person name="Hildebrand F."/>
            <person name="Pallen M.J."/>
        </authorList>
    </citation>
    <scope>NUCLEOTIDE SEQUENCE</scope>
    <source>
        <strain evidence="1">ChiGjej1B1-1692</strain>
    </source>
</reference>
<dbReference type="Gene3D" id="1.10.1740.10">
    <property type="match status" value="1"/>
</dbReference>
<feature type="non-terminal residue" evidence="1">
    <location>
        <position position="38"/>
    </location>
</feature>
<proteinExistence type="predicted"/>
<organism evidence="1 2">
    <name type="scientific">Candidatus Mediterraneibacter faecigallinarum</name>
    <dbReference type="NCBI Taxonomy" id="2838669"/>
    <lineage>
        <taxon>Bacteria</taxon>
        <taxon>Bacillati</taxon>
        <taxon>Bacillota</taxon>
        <taxon>Clostridia</taxon>
        <taxon>Lachnospirales</taxon>
        <taxon>Lachnospiraceae</taxon>
        <taxon>Mediterraneibacter</taxon>
    </lineage>
</organism>
<reference evidence="1" key="2">
    <citation type="submission" date="2021-04" db="EMBL/GenBank/DDBJ databases">
        <authorList>
            <person name="Gilroy R."/>
        </authorList>
    </citation>
    <scope>NUCLEOTIDE SEQUENCE</scope>
    <source>
        <strain evidence="1">ChiGjej1B1-1692</strain>
    </source>
</reference>
<dbReference type="SUPFAM" id="SSF88946">
    <property type="entry name" value="Sigma2 domain of RNA polymerase sigma factors"/>
    <property type="match status" value="1"/>
</dbReference>
<sequence length="38" mass="4604">MDKALLEELYQRYGAEIFRYLYAMCRDRLLAEDVMQDA</sequence>
<dbReference type="InterPro" id="IPR013325">
    <property type="entry name" value="RNA_pol_sigma_r2"/>
</dbReference>
<dbReference type="AlphaFoldDB" id="A0A9D2SWX8"/>
<dbReference type="GO" id="GO:0003700">
    <property type="term" value="F:DNA-binding transcription factor activity"/>
    <property type="evidence" value="ECO:0007669"/>
    <property type="project" value="InterPro"/>
</dbReference>
<dbReference type="Proteomes" id="UP000823894">
    <property type="component" value="Unassembled WGS sequence"/>
</dbReference>
<protein>
    <submittedName>
        <fullName evidence="1">RNA polymerase sigma factor</fullName>
    </submittedName>
</protein>
<evidence type="ECO:0000313" key="1">
    <source>
        <dbReference type="EMBL" id="HJC38773.1"/>
    </source>
</evidence>
<accession>A0A9D2SWX8</accession>